<dbReference type="KEGG" id="nlo:107224429"/>
<dbReference type="Proteomes" id="UP000829291">
    <property type="component" value="Chromosome 5"/>
</dbReference>
<proteinExistence type="predicted"/>
<feature type="region of interest" description="Disordered" evidence="1">
    <location>
        <begin position="1284"/>
        <end position="1303"/>
    </location>
</feature>
<feature type="region of interest" description="Disordered" evidence="1">
    <location>
        <begin position="1763"/>
        <end position="1801"/>
    </location>
</feature>
<dbReference type="GO" id="GO:0005777">
    <property type="term" value="C:peroxisome"/>
    <property type="evidence" value="ECO:0007669"/>
    <property type="project" value="InterPro"/>
</dbReference>
<feature type="compositionally biased region" description="Low complexity" evidence="1">
    <location>
        <begin position="2738"/>
        <end position="2753"/>
    </location>
</feature>
<feature type="compositionally biased region" description="Polar residues" evidence="1">
    <location>
        <begin position="1154"/>
        <end position="1163"/>
    </location>
</feature>
<feature type="compositionally biased region" description="Basic and acidic residues" evidence="1">
    <location>
        <begin position="1294"/>
        <end position="1303"/>
    </location>
</feature>
<evidence type="ECO:0000313" key="2">
    <source>
        <dbReference type="Proteomes" id="UP000829291"/>
    </source>
</evidence>
<keyword evidence="2" id="KW-1185">Reference proteome</keyword>
<dbReference type="GeneID" id="107224429"/>
<gene>
    <name evidence="3" type="primary">LOC107224429</name>
</gene>
<dbReference type="InterPro" id="IPR033228">
    <property type="entry name" value="SZT2"/>
</dbReference>
<feature type="region of interest" description="Disordered" evidence="1">
    <location>
        <begin position="1154"/>
        <end position="1188"/>
    </location>
</feature>
<sequence>MKKNTEAMETDTENEEKAVLEAETVYLLMKKGFPISRNVRAQWMLEHLNTTITIQRPGANNEEIPELEIISALPVEPPLLWRGETSYRYQYKITTNTSLVFLAHKYRIVISLDLSPSLSTVDIQHGEVVMDEIYMATKRCLEGITRPFVVPGSERVMRPEIYVTVIAHTPFFTSPAQQVLVQGWLLNMENVALLTRFVEKQLNILEDRVALVTAIANQQLETLRSESERLVGGLFEEGGTCAGQSNSNSIKNISMVSPEASFINMLRYGMLALALLPECSCANLVVVSDGIVGATDVHVLDSLVQQLRASTVACSFLHVGSTYHPHCSNALVPYQDLLRFLATATLGTYMTFVPQASFDEKASMNVYHRNFLCWQLYRTMTCDPSQMQSRPNEWHTSNPLFHGNRPPQLLRKKQIDDKVTCTLSSLLCCRLREGYLIKRVGLRDNCLELCFVLPWQTHVFLEYLISCSWPSKLPTVSNIIHYTITIEAPYEFLHDITCVSKKPIKSQYRQSVVSRFWGALASLTDSDDMLSHFSWFPGSGWTWYNVPDTIRSGMPVFYLPTYPSSSSVLLSDPACSLFGQIWRPVILLDLSQWSRWMHSQRIALVLSHDRPLPRHLHLANQSGRFQSVQCRQAAAVLYAMLKNWATFVLVEYHTYVQFIFKEIDKPPVSFSLIRVSCKPPCVVLNIAFAGGTEGVIRHNVVVDLLECLSRLTLPNRPTEQRETPCCIILRKPLERILIRYERVPTDLNTVVFPDGTQPIPARFSPIPGGCLITTLSRYLHHSRWLWAVKKPVIQTVPNVAWPRLNVTAIARILSTITKMRLTEGFSFAHSSAGIINMVLEVQMQRPANDNAIHPCVIQYVLFPPHTIASPSSERDSGSDEDTDEGTGDGEAGNDDGEGCGDFQIVTEVWIEPQCGHTMLPIQQTAAYMHALQYRQIPDAIAQVDEECINALLTLEHLNLLSQMILNEAIGGDIQLGGVLTANQLNQTSTGSAAGRSTRRPSPAEYNQELSNANDRIRSIPFTFDVLNILPKCQQAELLFSIFSDGPNGEEREGANKCLVEGLIEHIKRLHNRELIFTADESQRFTEMLLARPRYDASPLSISPHLGKEYMNGSMTNFRRPTWRCFVKGISVTHVIITILPSSEEDLRLLFSPNEQSNQNTSHTDCTDENDPLPINAGEYDKNLTPSRSVKSVGSSHALDVCSNLSSPTATMLSTPRPSERCESALNNFKQGPPLPIYVYDCPLATLIDTLVNKLDSSRVKDIYQDHTYKSGQLVGEDFIILKSGADTKPSSPEPKSDDSDNITGDHKSMIEHCKLLQLAHCQCYVVAVYKSLALQRPLSYQDMEAAVEQCEEALIEINITNYLRSVCQHLSSATENVPESSRAALSCNVVKHLHQLITEKFEKIMNSAFRAVPAHPEFYFCSLHWNFDKMERMDLLRCDSEEDVDGLVFPSEIIDRKADRGNENGNQLYSTWPGASLQDGSKLSSLASTQSLSCDLMEDDSSSQEQPLFLQLSCSVHTRSSLSTTPVKLLPTCFTDIVEKLETPLEEHNPAEMKITLDIICLNLPRKVLDVSLERSPGLRTTSFCSASSAGSTTTNSESSPDYDTQMSGTDALQDRIQHLPRRQHNAVCTLVDEIEWLLRDETATALLDQTIPTEHTLNLVARHVSESTGRPSCSMDKVPLQFVFPSEHCSPKFLEELRKLEIDRYCINEEGTLFYFTKNQSCSDDAVEVNCESSNQEENVAPNDDTFLEDMAEPQLQDIETRVSGTDSGDPPGCHSEISSVGEGHTGTDDGYEGDSSDSDDDCHWLTDLAKRRNRMPNFWLILKVEDSFVYVYFHCRFLELACPEVDRYRQIPKMVMSEIKAICRRVNQYLLLQNLHDTRTCDSLLEPESNEDYECRGETGSESGATHQNQVFSINMSPGVFRCPVIWKVPFCLHPRLKTGPGKPGLSRGIKALHAVLNRFSVNNRSNMFVYQENNENVFYLRLHEQISEVKPLQNKLSESHEKLVVSRSSSITSLSQSKGKEGDVLGTNDIRPRVRSFGEKESDLLNKPDDLIILMVYGISDAGPAVKCELVQVLQNRLDDAVLEVLSIMLARNPMCKLTPADVHFIQKQYQPPENVVQLLVPPHCLPHIEALGYYLRQNLLQFLHNPKYTDSRNHNHFQDYTKDSSKRVPESDIFLYNQSQSSGSKGIACIAVGIVNASGDLITTSKQEWLDSDFPHPFTVEHFQAIVSSSLYDGKLQPDLSPEALIEFRIWKQGRVNLESLTQKLRSAARHATWDLVTEYKILPTVLTEELPNEVPFDCTVAHKETQTPVKNKQYKPSILDAIQLNRYEVGEDGALHQVYCTTLHHWFQFALQTNVPAVKKHIVVMQRRHPIPVIAKELQNLIRGHAPDTSSRTFVLSGRQPFIDTNPTHEEIHMAKSFHMSESMESVSSSWMSFVKDDNSDPTVYVPCDLTREDQSPIKCLLIARNFYQWKASHSKTIEPEMLMPKSQKLLQKFNPLVLDSSFVPRQRLLLAEIQSDNIIIYMYNWSKERSEKLTKQVTNLGTWLSSRSSLFTNIVMQKLGIFHHQPAPAFPQEDRNPSYYQITDMETLTKFPNDLHNDGKEWPRSSNRSNIGKTTTLSWNPRISQVLRDAKPSSPHPVNSATDAVVRAAYHLQDVRQREKKAKEDFKCLGEMWQSRAANSNIPISQATLNLFKQHSRLIHYCHTPLLFLPKWRLQSAASRDHSLSQPPATLQSMVQQQSPQNAQAQSKTASLTSNATITEWHRELCITMLMEYKQYLQTLGFNSVRVESSKKVKQGHNPHHTCYLQKSMLGGILLFEVLMREPYFIAKVRVIECSRLQTKSSSALVNQFMLSFVDACDKVKIDMHLHSFTYDFHLRCIHSYIAGNGLWSLREDYDLTYFLDDFMKYYSKAPNYARNLVYSDTVTVSNLATPARTLYSYLLSNEKACGMQVLGMSRDSNENKENEFILVRLQSTPLVSYCDAQDMKHTNDFDITLIVSRLEQPPNLEKSEITLKYYLMLTRKREVYPKKEVQNNKLGKFRTVYSISRSINNSHAESPSGSSPVSPVPSLQHKTSKTELLTSSVESSETQDTTNTELAEQLKTDNPIDVNNSLAPTPPPVPSSPLTQNPSLPNAPATTSSHLVQIRQESVNYLGYYSSHEQLMQQMIMSQAHAATARITTMIKDGALQCRTHLLWNKLLENRSVMNYFEFTELCTLAQVEPLSKIDSRLSLLLSQPLTWYQALAKVLINKYQDHHKLFNAPDGNVSHVVVLHPSYLHAFMMLTIDLHTSRGELCAVYRKPADLVTSSFNLGDVYSLIEGFVNVCCFHLWMGLCSQ</sequence>
<evidence type="ECO:0000256" key="1">
    <source>
        <dbReference type="SAM" id="MobiDB-lite"/>
    </source>
</evidence>
<dbReference type="RefSeq" id="XP_015519963.1">
    <property type="nucleotide sequence ID" value="XM_015664477.2"/>
</dbReference>
<evidence type="ECO:0000313" key="3">
    <source>
        <dbReference type="RefSeq" id="XP_015519963.1"/>
    </source>
</evidence>
<feature type="region of interest" description="Disordered" evidence="1">
    <location>
        <begin position="869"/>
        <end position="897"/>
    </location>
</feature>
<feature type="region of interest" description="Disordered" evidence="1">
    <location>
        <begin position="3055"/>
        <end position="3144"/>
    </location>
</feature>
<feature type="compositionally biased region" description="Acidic residues" evidence="1">
    <location>
        <begin position="878"/>
        <end position="897"/>
    </location>
</feature>
<feature type="compositionally biased region" description="Acidic residues" evidence="1">
    <location>
        <begin position="1791"/>
        <end position="1801"/>
    </location>
</feature>
<feature type="compositionally biased region" description="Low complexity" evidence="1">
    <location>
        <begin position="3061"/>
        <end position="3073"/>
    </location>
</feature>
<protein>
    <submittedName>
        <fullName evidence="3">KICSTOR complex protein SZT2</fullName>
    </submittedName>
</protein>
<feature type="compositionally biased region" description="Low complexity" evidence="1">
    <location>
        <begin position="3081"/>
        <end position="3093"/>
    </location>
</feature>
<name>A0A6J0C0K7_NEOLC</name>
<feature type="region of interest" description="Disordered" evidence="1">
    <location>
        <begin position="2725"/>
        <end position="2756"/>
    </location>
</feature>
<organism evidence="3">
    <name type="scientific">Neodiprion lecontei</name>
    <name type="common">Redheaded pine sawfly</name>
    <dbReference type="NCBI Taxonomy" id="441921"/>
    <lineage>
        <taxon>Eukaryota</taxon>
        <taxon>Metazoa</taxon>
        <taxon>Ecdysozoa</taxon>
        <taxon>Arthropoda</taxon>
        <taxon>Hexapoda</taxon>
        <taxon>Insecta</taxon>
        <taxon>Pterygota</taxon>
        <taxon>Neoptera</taxon>
        <taxon>Endopterygota</taxon>
        <taxon>Hymenoptera</taxon>
        <taxon>Tenthredinoidea</taxon>
        <taxon>Diprionidae</taxon>
        <taxon>Diprioninae</taxon>
        <taxon>Neodiprion</taxon>
    </lineage>
</organism>
<reference evidence="3" key="1">
    <citation type="submission" date="2025-08" db="UniProtKB">
        <authorList>
            <consortium name="RefSeq"/>
        </authorList>
    </citation>
    <scope>IDENTIFICATION</scope>
    <source>
        <tissue evidence="3">Thorax and Abdomen</tissue>
    </source>
</reference>
<dbReference type="OrthoDB" id="43547at2759"/>
<accession>A0A6J0C0K7</accession>
<feature type="compositionally biased region" description="Low complexity" evidence="1">
    <location>
        <begin position="1584"/>
        <end position="1600"/>
    </location>
</feature>
<dbReference type="PANTHER" id="PTHR14918:SF3">
    <property type="entry name" value="KICSTOR COMPLEX PROTEIN SZT2"/>
    <property type="match status" value="1"/>
</dbReference>
<dbReference type="PANTHER" id="PTHR14918">
    <property type="entry name" value="KICSTOR COMPLEX PROTEIN SZT2"/>
    <property type="match status" value="1"/>
</dbReference>
<feature type="region of interest" description="Disordered" evidence="1">
    <location>
        <begin position="1584"/>
        <end position="1609"/>
    </location>
</feature>
<dbReference type="InParanoid" id="A0A6J0C0K7"/>